<dbReference type="KEGG" id="lpav:PLANPX_0147"/>
<accession>A0A5K7X2H7</accession>
<dbReference type="RefSeq" id="WP_152096862.1">
    <property type="nucleotide sequence ID" value="NZ_AP021861.1"/>
</dbReference>
<organism evidence="1 2">
    <name type="scientific">Lacipirellula parvula</name>
    <dbReference type="NCBI Taxonomy" id="2650471"/>
    <lineage>
        <taxon>Bacteria</taxon>
        <taxon>Pseudomonadati</taxon>
        <taxon>Planctomycetota</taxon>
        <taxon>Planctomycetia</taxon>
        <taxon>Pirellulales</taxon>
        <taxon>Lacipirellulaceae</taxon>
        <taxon>Lacipirellula</taxon>
    </lineage>
</organism>
<evidence type="ECO:0000313" key="1">
    <source>
        <dbReference type="EMBL" id="BBO30535.1"/>
    </source>
</evidence>
<gene>
    <name evidence="1" type="ORF">PLANPX_0147</name>
</gene>
<name>A0A5K7X2H7_9BACT</name>
<dbReference type="EMBL" id="AP021861">
    <property type="protein sequence ID" value="BBO30535.1"/>
    <property type="molecule type" value="Genomic_DNA"/>
</dbReference>
<dbReference type="Proteomes" id="UP000326837">
    <property type="component" value="Chromosome"/>
</dbReference>
<reference evidence="2" key="1">
    <citation type="submission" date="2019-10" db="EMBL/GenBank/DDBJ databases">
        <title>Lacipirellula parvula gen. nov., sp. nov., representing a lineage of planctomycetes widespread in freshwater anoxic habitats, and description of the family Lacipirellulaceae.</title>
        <authorList>
            <person name="Dedysh S.N."/>
            <person name="Kulichevskaya I.S."/>
            <person name="Beletsky A.V."/>
            <person name="Rakitin A.L."/>
            <person name="Mardanov A.V."/>
            <person name="Ivanova A.A."/>
            <person name="Saltykova V.X."/>
            <person name="Rijpstra W.I.C."/>
            <person name="Sinninghe Damste J.S."/>
            <person name="Ravin N.V."/>
        </authorList>
    </citation>
    <scope>NUCLEOTIDE SEQUENCE [LARGE SCALE GENOMIC DNA]</scope>
    <source>
        <strain evidence="2">PX69</strain>
    </source>
</reference>
<proteinExistence type="predicted"/>
<evidence type="ECO:0000313" key="2">
    <source>
        <dbReference type="Proteomes" id="UP000326837"/>
    </source>
</evidence>
<sequence>MSSPPPSPDAAATALLDEAVGYLNFSAGTSDPKFLANLNGLFRAIESQAPPEDVLPTLGRWLLGAVDRLQKSSGAFADSKQARAVIALATDKLPKAYCEFHRDLLHHQHPWELYRPFFIGRACEAILAQGGPWNETERIIDAAIAQLNDYVGYRPTAVLESGARSDPYPHEFVRPVPLFVRGAGVATGRYEAIVSRALEILRNADPEILSRAWFDLDRLEEVALDPRAYDFDHPVNRRPNYHFGQWDTHHISNAGYYSRFVLQQVTLDALLTRCDPRHCPAGIDPNDRIDEAAAVLAGTILMASGTSGDSPNRHDSSVTLSTLLPVIASYRDDFYRQLLESAAGPHGDRLRDEAVRTRQPFGGARQHLNHELARRRAIQLQRVHLALLFARMGRTEAALKQADSVRVASARMLTAIYCRLTSGHDALDRDELEPVVEDLEQVEALLHRAIECGALVDPWNIVGFAANFSLFPAMENTVHDWRVDELIELVEQILDLAARAWSEAAAVDNTTLETRFSTVLTRLAMWWDQFASSTIEGVKRLVAKEIEVSANLVSGALNAWHKAGAAAGDIAFWRLFVDQFDSSKAFQLVIEALLDHGDVVAARALMMQWVNQRDRTPLEDGDISFHPLAFQWLATVESQQHAGDGDHWPQIAAFFGYLEANAEEYWQAPTLQIGGGGVGSALLDDDIPFGDPADDDDFDDDADYEYEFDDEGEFDEAIEGEEDDDDEERDIFDAAYDDVTFRDTTDDGIEGDIVDDGVEPLCTEWEYEADRLEQRLSFLNTVARLWKHAAITWGGDAQRPERAEILEQWLNQAGNNYRQLLELLEAVHRYRFRQPSGSHESLVEFDRLRTIKDALIQKIVGTCVETATAARLLMTTRNDARDAERFGDPIDAVSVSLLRAVLAGDPDQVRAVWDDFLKALTPRQLLYVPHSRGGIPKQVVVTRSIQRLLHDLLGWLPRLGLIRETCQLLQLAQELESTNPVGQGAVTEFDSLFEVGYQSIVRAIVESASDWEEPSEEETDRDADHILVDVLQQLTERQLDHWLTHSKTLRLSIVEKLAVPADYWPRFVTFVQRYGADLFTQKFLSLGNLRGILHQGVADWLISLSVDEDAMENIKLLSEIDEQWDRDDVVELLSIAIEAVVENYRAYRDYNTTTTQSDHGELLYMFIDFLRQRAAYDRIAWNLKPVVWAHEILVRQGQESAAEIWRQAFAERTSEAADLHIARLNALANEYGMQLPTIADRLSERFIRPLVIDGLRAMVEPAMDGDEAERQEAFTALESEIAELVSEPHGAGLDVPDWLSALEDEVTEARSKLTHVSSSDRLSRRIGQVRLSWDEILSQLND</sequence>
<protein>
    <submittedName>
        <fullName evidence="1">Uncharacterized protein</fullName>
    </submittedName>
</protein>
<keyword evidence="2" id="KW-1185">Reference proteome</keyword>